<dbReference type="AlphaFoldDB" id="A0AB38X6L8"/>
<dbReference type="Proteomes" id="UP001164768">
    <property type="component" value="Chromosome"/>
</dbReference>
<evidence type="ECO:0000313" key="1">
    <source>
        <dbReference type="EMBL" id="WAD02127.1"/>
    </source>
</evidence>
<accession>A0AB38X6L8</accession>
<proteinExistence type="predicted"/>
<sequence>MSLGLASSVEEVGKWSLDQRIVMSNLAGKILSEQVDRESTAIHNGITSFWNELQKANKNKS</sequence>
<organism evidence="1 2">
    <name type="scientific">Levilactobacillus brevis</name>
    <name type="common">Lactobacillus brevis</name>
    <dbReference type="NCBI Taxonomy" id="1580"/>
    <lineage>
        <taxon>Bacteria</taxon>
        <taxon>Bacillati</taxon>
        <taxon>Bacillota</taxon>
        <taxon>Bacilli</taxon>
        <taxon>Lactobacillales</taxon>
        <taxon>Lactobacillaceae</taxon>
        <taxon>Levilactobacillus</taxon>
    </lineage>
</organism>
<evidence type="ECO:0000313" key="2">
    <source>
        <dbReference type="Proteomes" id="UP001164768"/>
    </source>
</evidence>
<protein>
    <submittedName>
        <fullName evidence="1">Uncharacterized protein</fullName>
    </submittedName>
</protein>
<dbReference type="RefSeq" id="WP_267668524.1">
    <property type="nucleotide sequence ID" value="NZ_CP113117.1"/>
</dbReference>
<reference evidence="1" key="1">
    <citation type="submission" date="2022-11" db="EMBL/GenBank/DDBJ databases">
        <title>Whole genome sequence of Levilactobacillus brevis SMB091.</title>
        <authorList>
            <person name="Kim J.-M."/>
            <person name="Kim O.-C."/>
            <person name="Choi Y.H."/>
            <person name="Han N.S."/>
            <person name="Hurh B."/>
        </authorList>
    </citation>
    <scope>NUCLEOTIDE SEQUENCE</scope>
    <source>
        <strain evidence="1">SMB091</strain>
    </source>
</reference>
<gene>
    <name evidence="1" type="ORF">ORR04_02705</name>
</gene>
<dbReference type="EMBL" id="CP113117">
    <property type="protein sequence ID" value="WAD02127.1"/>
    <property type="molecule type" value="Genomic_DNA"/>
</dbReference>
<name>A0AB38X6L8_LEVBR</name>